<evidence type="ECO:0000256" key="4">
    <source>
        <dbReference type="ARBA" id="ARBA00022898"/>
    </source>
</evidence>
<dbReference type="PANTHER" id="PTHR43277:SF3">
    <property type="entry name" value="DECARBOXYLASE, PUTATIVE-RELATED"/>
    <property type="match status" value="1"/>
</dbReference>
<evidence type="ECO:0000256" key="2">
    <source>
        <dbReference type="ARBA" id="ARBA00010671"/>
    </source>
</evidence>
<organism evidence="8 9">
    <name type="scientific">Mammaliicoccus vitulinus</name>
    <dbReference type="NCBI Taxonomy" id="71237"/>
    <lineage>
        <taxon>Bacteria</taxon>
        <taxon>Bacillati</taxon>
        <taxon>Bacillota</taxon>
        <taxon>Bacilli</taxon>
        <taxon>Bacillales</taxon>
        <taxon>Staphylococcaceae</taxon>
        <taxon>Mammaliicoccus</taxon>
    </lineage>
</organism>
<evidence type="ECO:0000259" key="6">
    <source>
        <dbReference type="Pfam" id="PF01276"/>
    </source>
</evidence>
<keyword evidence="4" id="KW-0663">Pyridoxal phosphate</keyword>
<dbReference type="Pfam" id="PF01276">
    <property type="entry name" value="OKR_DC_1"/>
    <property type="match status" value="1"/>
</dbReference>
<dbReference type="GO" id="GO:0008483">
    <property type="term" value="F:transaminase activity"/>
    <property type="evidence" value="ECO:0007669"/>
    <property type="project" value="UniProtKB-KW"/>
</dbReference>
<accession>A0ABX7HIJ3</accession>
<dbReference type="SUPFAM" id="SSF55904">
    <property type="entry name" value="Ornithine decarboxylase C-terminal domain"/>
    <property type="match status" value="1"/>
</dbReference>
<keyword evidence="5" id="KW-0456">Lyase</keyword>
<sequence>MVMNINEKLNSLQKKKAISLHVPGHHNNTIGYLNELNVAMDMTEITGLDDLHQPEECIQKSMSQLNRFPHYNGQYLVNGTTVGILSVIYAVQHLSGEILIPRNAHKSIYNALNLTKQDARWMPMTVSEKTGQYNGVEALSSMDLSNIKLAVFTYPNYYGETFDIEESIKLLKAHNIPILVDEAHGAHFGVSSYFPKSSIVYGADIVVQSYHKTLPALTMGSVIYIKENLNIKTDIQDYLKMLQTSSPSYLVMASLESAENFYKNYNDQFFKRNRKRLIETLQQVGFKVGSLEDPLKLIVSHEKLTGFEVQSIFEESNIFVELCHQKFILLVLPLWHHLDRFPFDELIERINKFEIDVERIHVQEEQFDLPCHSTTYKYIDIEDIRNIELCSSVGEISAVDVVPYPPGVPVILKGEIISQDIVDSLLQWLNRGGRVEGIRNKQIKVKDEQ</sequence>
<dbReference type="Gene3D" id="3.40.640.10">
    <property type="entry name" value="Type I PLP-dependent aspartate aminotransferase-like (Major domain)"/>
    <property type="match status" value="1"/>
</dbReference>
<evidence type="ECO:0000259" key="7">
    <source>
        <dbReference type="Pfam" id="PF03711"/>
    </source>
</evidence>
<dbReference type="SUPFAM" id="SSF53383">
    <property type="entry name" value="PLP-dependent transferases"/>
    <property type="match status" value="1"/>
</dbReference>
<feature type="domain" description="Orn/Lys/Arg decarboxylases family 1 pyridoxal-P attachment site" evidence="6">
    <location>
        <begin position="13"/>
        <end position="271"/>
    </location>
</feature>
<protein>
    <submittedName>
        <fullName evidence="8">Aminotransferase class I/II-fold pyridoxal phosphate-dependent enzyme</fullName>
    </submittedName>
</protein>
<dbReference type="InterPro" id="IPR015421">
    <property type="entry name" value="PyrdxlP-dep_Trfase_major"/>
</dbReference>
<dbReference type="Gene3D" id="3.90.105.10">
    <property type="entry name" value="Molybdopterin biosynthesis moea protein, domain 2"/>
    <property type="match status" value="1"/>
</dbReference>
<evidence type="ECO:0000313" key="9">
    <source>
        <dbReference type="Proteomes" id="UP000627155"/>
    </source>
</evidence>
<comment type="cofactor">
    <cofactor evidence="1">
        <name>pyridoxal 5'-phosphate</name>
        <dbReference type="ChEBI" id="CHEBI:597326"/>
    </cofactor>
</comment>
<dbReference type="PANTHER" id="PTHR43277">
    <property type="entry name" value="ARGININE DECARBOXYLASE"/>
    <property type="match status" value="1"/>
</dbReference>
<dbReference type="Pfam" id="PF03711">
    <property type="entry name" value="OKR_DC_1_C"/>
    <property type="match status" value="1"/>
</dbReference>
<evidence type="ECO:0000256" key="1">
    <source>
        <dbReference type="ARBA" id="ARBA00001933"/>
    </source>
</evidence>
<keyword evidence="3" id="KW-0210">Decarboxylase</keyword>
<evidence type="ECO:0000256" key="3">
    <source>
        <dbReference type="ARBA" id="ARBA00022793"/>
    </source>
</evidence>
<keyword evidence="8" id="KW-0808">Transferase</keyword>
<evidence type="ECO:0000256" key="5">
    <source>
        <dbReference type="ARBA" id="ARBA00023239"/>
    </source>
</evidence>
<dbReference type="InterPro" id="IPR000310">
    <property type="entry name" value="Orn/Lys/Arg_deCO2ase_major_dom"/>
</dbReference>
<reference evidence="8 9" key="1">
    <citation type="submission" date="2021-02" db="EMBL/GenBank/DDBJ databases">
        <title>FDA dAtabase for Regulatory Grade micrObial Sequences (FDA-ARGOS): Supporting development and validation of Infectious Disease Dx tests.</title>
        <authorList>
            <person name="Sproer C."/>
            <person name="Gronow S."/>
            <person name="Severitt S."/>
            <person name="Schroder I."/>
            <person name="Tallon L."/>
            <person name="Sadzewicz L."/>
            <person name="Zhao X."/>
            <person name="Boylan J."/>
            <person name="Ott S."/>
            <person name="Bowen H."/>
            <person name="Vavikolanu K."/>
            <person name="Mehta A."/>
            <person name="Aluvathingal J."/>
            <person name="Nadendla S."/>
            <person name="Lowell S."/>
            <person name="Myers T."/>
            <person name="Yan Y."/>
            <person name="Sichtig H."/>
        </authorList>
    </citation>
    <scope>NUCLEOTIDE SEQUENCE [LARGE SCALE GENOMIC DNA]</scope>
    <source>
        <strain evidence="8 9">FDAARGOS_1207</strain>
    </source>
</reference>
<gene>
    <name evidence="8" type="ORF">I6J37_04185</name>
</gene>
<dbReference type="InterPro" id="IPR036633">
    <property type="entry name" value="Prn/Lys/Arg_de-COase_C_sf"/>
</dbReference>
<dbReference type="InterPro" id="IPR015424">
    <property type="entry name" value="PyrdxlP-dep_Trfase"/>
</dbReference>
<keyword evidence="8" id="KW-0032">Aminotransferase</keyword>
<keyword evidence="9" id="KW-1185">Reference proteome</keyword>
<comment type="similarity">
    <text evidence="2">Belongs to the Orn/Lys/Arg decarboxylase class-I family.</text>
</comment>
<name>A0ABX7HIJ3_9STAP</name>
<proteinExistence type="inferred from homology"/>
<dbReference type="InterPro" id="IPR008286">
    <property type="entry name" value="Prn/Lys/Arg_de-COase_C"/>
</dbReference>
<dbReference type="Proteomes" id="UP000627155">
    <property type="component" value="Chromosome"/>
</dbReference>
<dbReference type="EMBL" id="CP069486">
    <property type="protein sequence ID" value="QRO86338.1"/>
    <property type="molecule type" value="Genomic_DNA"/>
</dbReference>
<dbReference type="InterPro" id="IPR052357">
    <property type="entry name" value="Orn_Lys_Arg_decarboxylase-I"/>
</dbReference>
<feature type="domain" description="Orn/Lys/Arg decarboxylase C-terminal" evidence="7">
    <location>
        <begin position="381"/>
        <end position="423"/>
    </location>
</feature>
<evidence type="ECO:0000313" key="8">
    <source>
        <dbReference type="EMBL" id="QRO86338.1"/>
    </source>
</evidence>